<name>A0A382C266_9ZZZZ</name>
<dbReference type="Pfam" id="PF12969">
    <property type="entry name" value="DUF3857"/>
    <property type="match status" value="1"/>
</dbReference>
<dbReference type="AlphaFoldDB" id="A0A382C266"/>
<organism evidence="2">
    <name type="scientific">marine metagenome</name>
    <dbReference type="NCBI Taxonomy" id="408172"/>
    <lineage>
        <taxon>unclassified sequences</taxon>
        <taxon>metagenomes</taxon>
        <taxon>ecological metagenomes</taxon>
    </lineage>
</organism>
<gene>
    <name evidence="2" type="ORF">METZ01_LOCUS172267</name>
</gene>
<feature type="non-terminal residue" evidence="2">
    <location>
        <position position="1"/>
    </location>
</feature>
<reference evidence="2" key="1">
    <citation type="submission" date="2018-05" db="EMBL/GenBank/DDBJ databases">
        <authorList>
            <person name="Lanie J.A."/>
            <person name="Ng W.-L."/>
            <person name="Kazmierczak K.M."/>
            <person name="Andrzejewski T.M."/>
            <person name="Davidsen T.M."/>
            <person name="Wayne K.J."/>
            <person name="Tettelin H."/>
            <person name="Glass J.I."/>
            <person name="Rusch D."/>
            <person name="Podicherti R."/>
            <person name="Tsui H.-C.T."/>
            <person name="Winkler M.E."/>
        </authorList>
    </citation>
    <scope>NUCLEOTIDE SEQUENCE</scope>
</reference>
<dbReference type="EMBL" id="UINC01032178">
    <property type="protein sequence ID" value="SVB19413.1"/>
    <property type="molecule type" value="Genomic_DNA"/>
</dbReference>
<feature type="domain" description="DUF3857" evidence="1">
    <location>
        <begin position="68"/>
        <end position="165"/>
    </location>
</feature>
<protein>
    <recommendedName>
        <fullName evidence="1">DUF3857 domain-containing protein</fullName>
    </recommendedName>
</protein>
<dbReference type="InterPro" id="IPR024618">
    <property type="entry name" value="DUF3857"/>
</dbReference>
<evidence type="ECO:0000259" key="1">
    <source>
        <dbReference type="Pfam" id="PF12969"/>
    </source>
</evidence>
<proteinExistence type="predicted"/>
<feature type="non-terminal residue" evidence="2">
    <location>
        <position position="235"/>
    </location>
</feature>
<accession>A0A382C266</accession>
<evidence type="ECO:0000313" key="2">
    <source>
        <dbReference type="EMBL" id="SVB19413.1"/>
    </source>
</evidence>
<dbReference type="Gene3D" id="2.60.40.3140">
    <property type="match status" value="1"/>
</dbReference>
<sequence length="235" mass="27058">VKNIVFIIILFTYTISSYSQYYEDYSWEEEANTVDIEATHMNESSVRVFEKTIVEFISGKFSNTILKYETHHYQIKVLNDKGVSKHSNIVIPMNEVTNLIDIRVRIIDENGKLSEYDNNIISEIDDFESSVNFENFHLGGIKTNSTIEVLYTLEKQYNIHGNKILQKSFSIKKSEFFLIPGPTQGIIKTYSVDSKVRDTIINTYPAKTIKAVDIPAIVDEEYATAIANRQRLSFQ</sequence>